<dbReference type="Proteomes" id="UP001164743">
    <property type="component" value="Chromosome 10A"/>
</dbReference>
<dbReference type="RefSeq" id="XP_053024202.1">
    <property type="nucleotide sequence ID" value="XM_053160869.1"/>
</dbReference>
<reference evidence="1" key="1">
    <citation type="submission" date="2022-10" db="EMBL/GenBank/DDBJ databases">
        <title>Puccinia triticina Genome sequencing and assembly.</title>
        <authorList>
            <person name="Li C."/>
        </authorList>
    </citation>
    <scope>NUCLEOTIDE SEQUENCE</scope>
    <source>
        <strain evidence="1">Pt15</strain>
    </source>
</reference>
<dbReference type="PANTHER" id="PTHR33069:SF3">
    <property type="entry name" value="DYNEIN HEAVY CHAIN TAIL DOMAIN-CONTAINING PROTEIN"/>
    <property type="match status" value="1"/>
</dbReference>
<evidence type="ECO:0000313" key="1">
    <source>
        <dbReference type="EMBL" id="WAQ88647.1"/>
    </source>
</evidence>
<dbReference type="PANTHER" id="PTHR33069">
    <property type="entry name" value="CHROMOSOME 7, WHOLE GENOME SHOTGUN SEQUENCE-RELATED"/>
    <property type="match status" value="1"/>
</dbReference>
<name>A0ABY7D107_9BASI</name>
<organism evidence="1 2">
    <name type="scientific">Puccinia triticina</name>
    <dbReference type="NCBI Taxonomy" id="208348"/>
    <lineage>
        <taxon>Eukaryota</taxon>
        <taxon>Fungi</taxon>
        <taxon>Dikarya</taxon>
        <taxon>Basidiomycota</taxon>
        <taxon>Pucciniomycotina</taxon>
        <taxon>Pucciniomycetes</taxon>
        <taxon>Pucciniales</taxon>
        <taxon>Pucciniaceae</taxon>
        <taxon>Puccinia</taxon>
    </lineage>
</organism>
<keyword evidence="2" id="KW-1185">Reference proteome</keyword>
<gene>
    <name evidence="1" type="ORF">PtA15_10A66</name>
</gene>
<accession>A0ABY7D107</accession>
<evidence type="ECO:0000313" key="2">
    <source>
        <dbReference type="Proteomes" id="UP001164743"/>
    </source>
</evidence>
<proteinExistence type="predicted"/>
<evidence type="ECO:0008006" key="3">
    <source>
        <dbReference type="Google" id="ProtNLM"/>
    </source>
</evidence>
<sequence>MDALEDTEEPTLETHRLRNQADFAAKFFGRLAEYKYRLHETVLVDGRLVITDDLPIERLRRKKYLLTELHSTLIPLLRNHIISLWQALWGPNRLQIGPASTLKLVIEIQQKLELTLDRIICVINDIIPSNIYGTENTDDQHFKEFKRYRIVRLDNSIRQELKDALGSFFLECRRVVETLMTPADHQARAQAQSVVHLLRSIESVVKWSSESELHEIVDDWKSKIEEMSTEVDGLLHVVDAKNSPYPRPIIELAHTFIPVVKLAKIFFHKMTTDVMAKRKLPLSTDMSSEQLGKLGEYVGDIRDVLSGLHSCLPSIAGHAHHSSPGTISDELTGLLTHFQQCLVLVDIYIIPSCTDINGCSARNSLKTWLVTWITLFYQSTHNAIQACNSIPEDWGFAP</sequence>
<protein>
    <recommendedName>
        <fullName evidence="3">Dynein heavy chain tail domain-containing protein</fullName>
    </recommendedName>
</protein>
<dbReference type="EMBL" id="CP110430">
    <property type="protein sequence ID" value="WAQ88647.1"/>
    <property type="molecule type" value="Genomic_DNA"/>
</dbReference>
<dbReference type="GeneID" id="77801753"/>